<organism evidence="5 6">
    <name type="scientific">Thelonectria olida</name>
    <dbReference type="NCBI Taxonomy" id="1576542"/>
    <lineage>
        <taxon>Eukaryota</taxon>
        <taxon>Fungi</taxon>
        <taxon>Dikarya</taxon>
        <taxon>Ascomycota</taxon>
        <taxon>Pezizomycotina</taxon>
        <taxon>Sordariomycetes</taxon>
        <taxon>Hypocreomycetidae</taxon>
        <taxon>Hypocreales</taxon>
        <taxon>Nectriaceae</taxon>
        <taxon>Thelonectria</taxon>
    </lineage>
</organism>
<dbReference type="SMART" id="SM00066">
    <property type="entry name" value="GAL4"/>
    <property type="match status" value="1"/>
</dbReference>
<keyword evidence="1" id="KW-0479">Metal-binding</keyword>
<evidence type="ECO:0000313" key="5">
    <source>
        <dbReference type="EMBL" id="KAH6877259.1"/>
    </source>
</evidence>
<dbReference type="PANTHER" id="PTHR46910">
    <property type="entry name" value="TRANSCRIPTION FACTOR PDR1"/>
    <property type="match status" value="1"/>
</dbReference>
<feature type="region of interest" description="Disordered" evidence="3">
    <location>
        <begin position="526"/>
        <end position="555"/>
    </location>
</feature>
<evidence type="ECO:0000256" key="3">
    <source>
        <dbReference type="SAM" id="MobiDB-lite"/>
    </source>
</evidence>
<evidence type="ECO:0000256" key="1">
    <source>
        <dbReference type="ARBA" id="ARBA00022723"/>
    </source>
</evidence>
<dbReference type="CDD" id="cd12148">
    <property type="entry name" value="fungal_TF_MHR"/>
    <property type="match status" value="1"/>
</dbReference>
<dbReference type="OrthoDB" id="3921198at2759"/>
<dbReference type="EMBL" id="JAGPYM010000030">
    <property type="protein sequence ID" value="KAH6877259.1"/>
    <property type="molecule type" value="Genomic_DNA"/>
</dbReference>
<dbReference type="GO" id="GO:0006351">
    <property type="term" value="P:DNA-templated transcription"/>
    <property type="evidence" value="ECO:0007669"/>
    <property type="project" value="InterPro"/>
</dbReference>
<dbReference type="Pfam" id="PF04082">
    <property type="entry name" value="Fungal_trans"/>
    <property type="match status" value="1"/>
</dbReference>
<evidence type="ECO:0000256" key="2">
    <source>
        <dbReference type="ARBA" id="ARBA00023242"/>
    </source>
</evidence>
<name>A0A9P9AKF3_9HYPO</name>
<dbReference type="SUPFAM" id="SSF57701">
    <property type="entry name" value="Zn2/Cys6 DNA-binding domain"/>
    <property type="match status" value="1"/>
</dbReference>
<dbReference type="PANTHER" id="PTHR46910:SF15">
    <property type="entry name" value="PRNA PROTEIN"/>
    <property type="match status" value="1"/>
</dbReference>
<proteinExistence type="predicted"/>
<dbReference type="InterPro" id="IPR007219">
    <property type="entry name" value="XnlR_reg_dom"/>
</dbReference>
<dbReference type="Pfam" id="PF00172">
    <property type="entry name" value="Zn_clus"/>
    <property type="match status" value="1"/>
</dbReference>
<evidence type="ECO:0000313" key="6">
    <source>
        <dbReference type="Proteomes" id="UP000777438"/>
    </source>
</evidence>
<dbReference type="CDD" id="cd00067">
    <property type="entry name" value="GAL4"/>
    <property type="match status" value="1"/>
</dbReference>
<sequence>MDSQAKQVLRRMSLQERKRAIRACDGCRRVKEKCDGGVPCRRCIRLRRKCEFLGPVARHGHADPTQEMTKLRQGSHHQVTSDLLRRINYMERLLVHYAGDIKLDSESLRVMVETAEDELPPSRKAESRDDYAASHASDYLGAELENCTVKPLENNITHYSGEFSHWNFSMRIKRWIDQCVPDPYLNENDNIKVKEYYRAEELQSPSETLVSLSSLPPRYIADFLVQSFFRHAETNYFYVEKGWLLEKLDVAYMDPSSMTRRDVGTVCIIFIILAIGTQYAYLDSQPDEDEENLHDADASPFSEDTFGVMLYQQACKLVSDVITIASLESVQACLLLGIYTLPLDTSGLSYIYLNLAVKLAIQNGMHRKQPDKGLDPAVRETRIRVWWTAYTTERRVSIFHGRPVSVGNSDIDVDMPVDRSDMWHSSTASHTSALLATLHLHGILGQIAQEISAIKKHPKHETANGLSRLLELRSDLVSWWESLPDSVTCSDQALKSSGDRSAMHLRLEYYLVRMFAGRPFILRPSGRSSTSTTPANSSVTRSVTRSVSPKKSSDPRTLLVSDCVAAALDVVDTLKLLHTSLGLARASYTEFSACRAALLIIISQCLQEKTDRIRQALRDGMVMIKIMAAGGESARSEVSLIEAFERAISRLDSTETATPSESTTESGYAQFKKWEMLWKKDTVSLEARTNWSPRPMLPKPTLSEGFGYGGARFVAQDATAAQAAALFSGTDLNLESFPQTMYEFSTMFGFGPGSESVGETSGGGGNAEGWVESQMREGNYEE</sequence>
<dbReference type="InterPro" id="IPR001138">
    <property type="entry name" value="Zn2Cys6_DnaBD"/>
</dbReference>
<comment type="caution">
    <text evidence="5">The sequence shown here is derived from an EMBL/GenBank/DDBJ whole genome shotgun (WGS) entry which is preliminary data.</text>
</comment>
<dbReference type="AlphaFoldDB" id="A0A9P9AKF3"/>
<dbReference type="InterPro" id="IPR050987">
    <property type="entry name" value="AtrR-like"/>
</dbReference>
<feature type="domain" description="Zn(2)-C6 fungal-type" evidence="4">
    <location>
        <begin position="23"/>
        <end position="52"/>
    </location>
</feature>
<dbReference type="GO" id="GO:0000981">
    <property type="term" value="F:DNA-binding transcription factor activity, RNA polymerase II-specific"/>
    <property type="evidence" value="ECO:0007669"/>
    <property type="project" value="InterPro"/>
</dbReference>
<feature type="compositionally biased region" description="Low complexity" evidence="3">
    <location>
        <begin position="528"/>
        <end position="547"/>
    </location>
</feature>
<gene>
    <name evidence="5" type="ORF">B0T10DRAFT_413408</name>
</gene>
<reference evidence="5 6" key="1">
    <citation type="journal article" date="2021" name="Nat. Commun.">
        <title>Genetic determinants of endophytism in the Arabidopsis root mycobiome.</title>
        <authorList>
            <person name="Mesny F."/>
            <person name="Miyauchi S."/>
            <person name="Thiergart T."/>
            <person name="Pickel B."/>
            <person name="Atanasova L."/>
            <person name="Karlsson M."/>
            <person name="Huettel B."/>
            <person name="Barry K.W."/>
            <person name="Haridas S."/>
            <person name="Chen C."/>
            <person name="Bauer D."/>
            <person name="Andreopoulos W."/>
            <person name="Pangilinan J."/>
            <person name="LaButti K."/>
            <person name="Riley R."/>
            <person name="Lipzen A."/>
            <person name="Clum A."/>
            <person name="Drula E."/>
            <person name="Henrissat B."/>
            <person name="Kohler A."/>
            <person name="Grigoriev I.V."/>
            <person name="Martin F.M."/>
            <person name="Hacquard S."/>
        </authorList>
    </citation>
    <scope>NUCLEOTIDE SEQUENCE [LARGE SCALE GENOMIC DNA]</scope>
    <source>
        <strain evidence="5 6">MPI-CAGE-CH-0241</strain>
    </source>
</reference>
<keyword evidence="2" id="KW-0539">Nucleus</keyword>
<dbReference type="GO" id="GO:0008270">
    <property type="term" value="F:zinc ion binding"/>
    <property type="evidence" value="ECO:0007669"/>
    <property type="project" value="InterPro"/>
</dbReference>
<accession>A0A9P9AKF3</accession>
<protein>
    <submittedName>
        <fullName evidence="5">Fungal-specific transcription factor domain-containing protein</fullName>
    </submittedName>
</protein>
<keyword evidence="6" id="KW-1185">Reference proteome</keyword>
<dbReference type="GO" id="GO:0003677">
    <property type="term" value="F:DNA binding"/>
    <property type="evidence" value="ECO:0007669"/>
    <property type="project" value="InterPro"/>
</dbReference>
<dbReference type="SMART" id="SM00906">
    <property type="entry name" value="Fungal_trans"/>
    <property type="match status" value="1"/>
</dbReference>
<dbReference type="PROSITE" id="PS00463">
    <property type="entry name" value="ZN2_CY6_FUNGAL_1"/>
    <property type="match status" value="1"/>
</dbReference>
<dbReference type="Gene3D" id="4.10.240.10">
    <property type="entry name" value="Zn(2)-C6 fungal-type DNA-binding domain"/>
    <property type="match status" value="1"/>
</dbReference>
<dbReference type="InterPro" id="IPR036864">
    <property type="entry name" value="Zn2-C6_fun-type_DNA-bd_sf"/>
</dbReference>
<evidence type="ECO:0000259" key="4">
    <source>
        <dbReference type="PROSITE" id="PS50048"/>
    </source>
</evidence>
<dbReference type="Proteomes" id="UP000777438">
    <property type="component" value="Unassembled WGS sequence"/>
</dbReference>
<dbReference type="PROSITE" id="PS50048">
    <property type="entry name" value="ZN2_CY6_FUNGAL_2"/>
    <property type="match status" value="1"/>
</dbReference>
<feature type="region of interest" description="Disordered" evidence="3">
    <location>
        <begin position="753"/>
        <end position="782"/>
    </location>
</feature>